<proteinExistence type="predicted"/>
<keyword evidence="1" id="KW-0472">Membrane</keyword>
<evidence type="ECO:0000313" key="2">
    <source>
        <dbReference type="EMBL" id="RWX55780.1"/>
    </source>
</evidence>
<dbReference type="OrthoDB" id="7065704at2"/>
<keyword evidence="1" id="KW-0812">Transmembrane</keyword>
<organism evidence="2 3">
    <name type="scientific">Photobacterium chitinilyticum</name>
    <dbReference type="NCBI Taxonomy" id="2485123"/>
    <lineage>
        <taxon>Bacteria</taxon>
        <taxon>Pseudomonadati</taxon>
        <taxon>Pseudomonadota</taxon>
        <taxon>Gammaproteobacteria</taxon>
        <taxon>Vibrionales</taxon>
        <taxon>Vibrionaceae</taxon>
        <taxon>Photobacterium</taxon>
    </lineage>
</organism>
<protein>
    <submittedName>
        <fullName evidence="2">Uncharacterized protein</fullName>
    </submittedName>
</protein>
<keyword evidence="1" id="KW-1133">Transmembrane helix</keyword>
<keyword evidence="3" id="KW-1185">Reference proteome</keyword>
<reference evidence="2 3" key="1">
    <citation type="submission" date="2018-11" db="EMBL/GenBank/DDBJ databases">
        <title>Photobacterium sp. BEI247 sp. nov., a marine bacterium isolated from Yongle Blue Hole in the South China Sea.</title>
        <authorList>
            <person name="Wang X."/>
        </authorList>
    </citation>
    <scope>NUCLEOTIDE SEQUENCE [LARGE SCALE GENOMIC DNA]</scope>
    <source>
        <strain evidence="3">BEI247</strain>
    </source>
</reference>
<comment type="caution">
    <text evidence="2">The sequence shown here is derived from an EMBL/GenBank/DDBJ whole genome shotgun (WGS) entry which is preliminary data.</text>
</comment>
<accession>A0A444JRU7</accession>
<evidence type="ECO:0000313" key="3">
    <source>
        <dbReference type="Proteomes" id="UP000287563"/>
    </source>
</evidence>
<feature type="transmembrane region" description="Helical" evidence="1">
    <location>
        <begin position="280"/>
        <end position="296"/>
    </location>
</feature>
<sequence length="310" mass="35499">MNKSNFKILIPLCCLILLAFTLAIAYQAYKALYYSGLDEHDHYWENTAELQNGREFENEEKLVKQSTERDVGLRDEFAFSLDSIDFPDRFLMLEASPLRMEGHDLSLTRGKVFSGIVDEGSNPLLEEYKAIIEIEKEIKLPGPSGILSVWIGSEDFEPEIPNLFARNEAPLKFPFGSVNSAKVTPNGYDYFEFGPDEEECFLVSPFGNEVQFNVRPLKMEEGTYKIGAKVELFASYECNGTAINVYPDRLDVFVDVSFPNIVREGLIILSKTTWEEIVKFWKSLIVLIFTTILFLLRRKIKTMIELKNAH</sequence>
<dbReference type="AlphaFoldDB" id="A0A444JRU7"/>
<dbReference type="Proteomes" id="UP000287563">
    <property type="component" value="Unassembled WGS sequence"/>
</dbReference>
<gene>
    <name evidence="2" type="ORF">EDI28_10620</name>
</gene>
<name>A0A444JRU7_9GAMM</name>
<dbReference type="RefSeq" id="WP_128783804.1">
    <property type="nucleotide sequence ID" value="NZ_JAKJSG010000063.1"/>
</dbReference>
<evidence type="ECO:0000256" key="1">
    <source>
        <dbReference type="SAM" id="Phobius"/>
    </source>
</evidence>
<dbReference type="EMBL" id="RJLM01000003">
    <property type="protein sequence ID" value="RWX55780.1"/>
    <property type="molecule type" value="Genomic_DNA"/>
</dbReference>